<proteinExistence type="predicted"/>
<sequence>MDQRSSCDNSSDSTSSSSSSSEDSSSESDDEEDRSPSKPGNCISGYSTISALPEYRISDIDAGHERFHDNSGFLMNILCNDLQMSDSGSNSDD</sequence>
<organism evidence="2 3">
    <name type="scientific">Heterocephalus glaber</name>
    <name type="common">Naked mole rat</name>
    <dbReference type="NCBI Taxonomy" id="10181"/>
    <lineage>
        <taxon>Eukaryota</taxon>
        <taxon>Metazoa</taxon>
        <taxon>Chordata</taxon>
        <taxon>Craniata</taxon>
        <taxon>Vertebrata</taxon>
        <taxon>Euteleostomi</taxon>
        <taxon>Mammalia</taxon>
        <taxon>Eutheria</taxon>
        <taxon>Euarchontoglires</taxon>
        <taxon>Glires</taxon>
        <taxon>Rodentia</taxon>
        <taxon>Hystricomorpha</taxon>
        <taxon>Bathyergidae</taxon>
        <taxon>Heterocephalus</taxon>
    </lineage>
</organism>
<evidence type="ECO:0000313" key="2">
    <source>
        <dbReference type="EMBL" id="EHB17205.1"/>
    </source>
</evidence>
<dbReference type="AlphaFoldDB" id="G5C6P6"/>
<reference evidence="2 3" key="1">
    <citation type="journal article" date="2011" name="Nature">
        <title>Genome sequencing reveals insights into physiology and longevity of the naked mole rat.</title>
        <authorList>
            <person name="Kim E.B."/>
            <person name="Fang X."/>
            <person name="Fushan A.A."/>
            <person name="Huang Z."/>
            <person name="Lobanov A.V."/>
            <person name="Han L."/>
            <person name="Marino S.M."/>
            <person name="Sun X."/>
            <person name="Turanov A.A."/>
            <person name="Yang P."/>
            <person name="Yim S.H."/>
            <person name="Zhao X."/>
            <person name="Kasaikina M.V."/>
            <person name="Stoletzki N."/>
            <person name="Peng C."/>
            <person name="Polak P."/>
            <person name="Xiong Z."/>
            <person name="Kiezun A."/>
            <person name="Zhu Y."/>
            <person name="Chen Y."/>
            <person name="Kryukov G.V."/>
            <person name="Zhang Q."/>
            <person name="Peshkin L."/>
            <person name="Yang L."/>
            <person name="Bronson R.T."/>
            <person name="Buffenstein R."/>
            <person name="Wang B."/>
            <person name="Han C."/>
            <person name="Li Q."/>
            <person name="Chen L."/>
            <person name="Zhao W."/>
            <person name="Sunyaev S.R."/>
            <person name="Park T.J."/>
            <person name="Zhang G."/>
            <person name="Wang J."/>
            <person name="Gladyshev V.N."/>
        </authorList>
    </citation>
    <scope>NUCLEOTIDE SEQUENCE [LARGE SCALE GENOMIC DNA]</scope>
</reference>
<feature type="compositionally biased region" description="Low complexity" evidence="1">
    <location>
        <begin position="1"/>
        <end position="23"/>
    </location>
</feature>
<evidence type="ECO:0000256" key="1">
    <source>
        <dbReference type="SAM" id="MobiDB-lite"/>
    </source>
</evidence>
<feature type="compositionally biased region" description="Acidic residues" evidence="1">
    <location>
        <begin position="24"/>
        <end position="33"/>
    </location>
</feature>
<name>G5C6P6_HETGA</name>
<evidence type="ECO:0000313" key="3">
    <source>
        <dbReference type="Proteomes" id="UP000006813"/>
    </source>
</evidence>
<dbReference type="EMBL" id="JH173570">
    <property type="protein sequence ID" value="EHB17205.1"/>
    <property type="molecule type" value="Genomic_DNA"/>
</dbReference>
<dbReference type="InParanoid" id="G5C6P6"/>
<dbReference type="Proteomes" id="UP000006813">
    <property type="component" value="Unassembled WGS sequence"/>
</dbReference>
<accession>G5C6P6</accession>
<protein>
    <submittedName>
        <fullName evidence="2">ELL-associated factor 2</fullName>
    </submittedName>
</protein>
<dbReference type="STRING" id="10181.G5C6P6"/>
<gene>
    <name evidence="2" type="ORF">GW7_13993</name>
</gene>
<feature type="region of interest" description="Disordered" evidence="1">
    <location>
        <begin position="1"/>
        <end position="46"/>
    </location>
</feature>